<dbReference type="Proteomes" id="UP000002195">
    <property type="component" value="Unassembled WGS sequence"/>
</dbReference>
<evidence type="ECO:0000256" key="1">
    <source>
        <dbReference type="SAM" id="Phobius"/>
    </source>
</evidence>
<dbReference type="KEGG" id="ddi:DDB_G0286683"/>
<keyword evidence="1" id="KW-0472">Membrane</keyword>
<dbReference type="PaxDb" id="44689-DDB0187093"/>
<dbReference type="GeneID" id="8625760"/>
<evidence type="ECO:0000313" key="3">
    <source>
        <dbReference type="Proteomes" id="UP000002195"/>
    </source>
</evidence>
<keyword evidence="1" id="KW-1133">Transmembrane helix</keyword>
<protein>
    <submittedName>
        <fullName evidence="2">Uncharacterized protein</fullName>
    </submittedName>
</protein>
<proteinExistence type="predicted"/>
<name>Q54LE2_DICDI</name>
<feature type="transmembrane region" description="Helical" evidence="1">
    <location>
        <begin position="86"/>
        <end position="106"/>
    </location>
</feature>
<keyword evidence="1" id="KW-0812">Transmembrane</keyword>
<reference evidence="2 3" key="1">
    <citation type="journal article" date="2005" name="Nature">
        <title>The genome of the social amoeba Dictyostelium discoideum.</title>
        <authorList>
            <consortium name="The Dictyostelium discoideum Sequencing Consortium"/>
            <person name="Eichinger L."/>
            <person name="Pachebat J.A."/>
            <person name="Glockner G."/>
            <person name="Rajandream M.A."/>
            <person name="Sucgang R."/>
            <person name="Berriman M."/>
            <person name="Song J."/>
            <person name="Olsen R."/>
            <person name="Szafranski K."/>
            <person name="Xu Q."/>
            <person name="Tunggal B."/>
            <person name="Kummerfeld S."/>
            <person name="Madera M."/>
            <person name="Konfortov B.A."/>
            <person name="Rivero F."/>
            <person name="Bankier A.T."/>
            <person name="Lehmann R."/>
            <person name="Hamlin N."/>
            <person name="Davies R."/>
            <person name="Gaudet P."/>
            <person name="Fey P."/>
            <person name="Pilcher K."/>
            <person name="Chen G."/>
            <person name="Saunders D."/>
            <person name="Sodergren E."/>
            <person name="Davis P."/>
            <person name="Kerhornou A."/>
            <person name="Nie X."/>
            <person name="Hall N."/>
            <person name="Anjard C."/>
            <person name="Hemphill L."/>
            <person name="Bason N."/>
            <person name="Farbrother P."/>
            <person name="Desany B."/>
            <person name="Just E."/>
            <person name="Morio T."/>
            <person name="Rost R."/>
            <person name="Churcher C."/>
            <person name="Cooper J."/>
            <person name="Haydock S."/>
            <person name="van Driessche N."/>
            <person name="Cronin A."/>
            <person name="Goodhead I."/>
            <person name="Muzny D."/>
            <person name="Mourier T."/>
            <person name="Pain A."/>
            <person name="Lu M."/>
            <person name="Harper D."/>
            <person name="Lindsay R."/>
            <person name="Hauser H."/>
            <person name="James K."/>
            <person name="Quiles M."/>
            <person name="Madan Babu M."/>
            <person name="Saito T."/>
            <person name="Buchrieser C."/>
            <person name="Wardroper A."/>
            <person name="Felder M."/>
            <person name="Thangavelu M."/>
            <person name="Johnson D."/>
            <person name="Knights A."/>
            <person name="Loulseged H."/>
            <person name="Mungall K."/>
            <person name="Oliver K."/>
            <person name="Price C."/>
            <person name="Quail M.A."/>
            <person name="Urushihara H."/>
            <person name="Hernandez J."/>
            <person name="Rabbinowitsch E."/>
            <person name="Steffen D."/>
            <person name="Sanders M."/>
            <person name="Ma J."/>
            <person name="Kohara Y."/>
            <person name="Sharp S."/>
            <person name="Simmonds M."/>
            <person name="Spiegler S."/>
            <person name="Tivey A."/>
            <person name="Sugano S."/>
            <person name="White B."/>
            <person name="Walker D."/>
            <person name="Woodward J."/>
            <person name="Winckler T."/>
            <person name="Tanaka Y."/>
            <person name="Shaulsky G."/>
            <person name="Schleicher M."/>
            <person name="Weinstock G."/>
            <person name="Rosenthal A."/>
            <person name="Cox E.C."/>
            <person name="Chisholm R.L."/>
            <person name="Gibbs R."/>
            <person name="Loomis W.F."/>
            <person name="Platzer M."/>
            <person name="Kay R.R."/>
            <person name="Williams J."/>
            <person name="Dear P.H."/>
            <person name="Noegel A.A."/>
            <person name="Barrell B."/>
            <person name="Kuspa A."/>
        </authorList>
    </citation>
    <scope>NUCLEOTIDE SEQUENCE [LARGE SCALE GENOMIC DNA]</scope>
    <source>
        <strain evidence="2 3">AX4</strain>
    </source>
</reference>
<accession>Q54LE2</accession>
<evidence type="ECO:0000313" key="2">
    <source>
        <dbReference type="EMBL" id="EAL64097.1"/>
    </source>
</evidence>
<dbReference type="FunCoup" id="Q54LE2">
    <property type="interactions" value="1"/>
</dbReference>
<dbReference type="RefSeq" id="XP_637619.1">
    <property type="nucleotide sequence ID" value="XM_632527.1"/>
</dbReference>
<organism evidence="2 3">
    <name type="scientific">Dictyostelium discoideum</name>
    <name type="common">Social amoeba</name>
    <dbReference type="NCBI Taxonomy" id="44689"/>
    <lineage>
        <taxon>Eukaryota</taxon>
        <taxon>Amoebozoa</taxon>
        <taxon>Evosea</taxon>
        <taxon>Eumycetozoa</taxon>
        <taxon>Dictyostelia</taxon>
        <taxon>Dictyosteliales</taxon>
        <taxon>Dictyosteliaceae</taxon>
        <taxon>Dictyostelium</taxon>
    </lineage>
</organism>
<feature type="transmembrane region" description="Helical" evidence="1">
    <location>
        <begin position="168"/>
        <end position="192"/>
    </location>
</feature>
<dbReference type="dictyBase" id="DDB_G0286683"/>
<dbReference type="EMBL" id="AAFI02000089">
    <property type="protein sequence ID" value="EAL64097.1"/>
    <property type="molecule type" value="Genomic_DNA"/>
</dbReference>
<dbReference type="InParanoid" id="Q54LE2"/>
<feature type="transmembrane region" description="Helical" evidence="1">
    <location>
        <begin position="113"/>
        <end position="129"/>
    </location>
</feature>
<dbReference type="OMA" id="YAENITH"/>
<dbReference type="HOGENOM" id="CLU_1339665_0_0_1"/>
<dbReference type="VEuPathDB" id="AmoebaDB:DDB_G0286683"/>
<keyword evidence="3" id="KW-1185">Reference proteome</keyword>
<comment type="caution">
    <text evidence="2">The sequence shown here is derived from an EMBL/GenBank/DDBJ whole genome shotgun (WGS) entry which is preliminary data.</text>
</comment>
<gene>
    <name evidence="2" type="ORF">DDB_G0286683</name>
</gene>
<dbReference type="AlphaFoldDB" id="Q54LE2"/>
<sequence>MNIVTIKKLSNKLKKLKSLYVLIPTIIILYFNNKLIYENVVLKLNGPVLDSFLKGYTKEEAIMTLTNLGDDGREIYKTLYSSYYDITFPIILAITLTSLLSLNYPLYKKEKSTSTLGIFNLLPVCYMVFDELENYCHIQILKFFKPTLSSTSIDNYLFFGSYFCFLKYIFFFTCLFLLFLGILINFVLFVNFKINNNNKKNKKLI</sequence>
<feature type="transmembrane region" description="Helical" evidence="1">
    <location>
        <begin position="20"/>
        <end position="37"/>
    </location>
</feature>